<dbReference type="Gene3D" id="2.130.10.10">
    <property type="entry name" value="YVTN repeat-like/Quinoprotein amine dehydrogenase"/>
    <property type="match status" value="1"/>
</dbReference>
<sequence>MKLQYLSTILPQQEGSNKICSLACTPNGVKLAIVARDRSITLVDEKGVVKDRFSSKPFDQKYGKKSYIIKSICFSPDSSKLAVAQTDNVVYVFRIGETWQVDCSFSDSFFLQ</sequence>
<keyword evidence="6" id="KW-0969">Cilium</keyword>
<dbReference type="SMART" id="SM00320">
    <property type="entry name" value="WD40"/>
    <property type="match status" value="2"/>
</dbReference>
<evidence type="ECO:0000256" key="8">
    <source>
        <dbReference type="ARBA" id="ARBA00038130"/>
    </source>
</evidence>
<evidence type="ECO:0008006" key="11">
    <source>
        <dbReference type="Google" id="ProtNLM"/>
    </source>
</evidence>
<dbReference type="SUPFAM" id="SSF50978">
    <property type="entry name" value="WD40 repeat-like"/>
    <property type="match status" value="1"/>
</dbReference>
<evidence type="ECO:0000256" key="4">
    <source>
        <dbReference type="ARBA" id="ARBA00022737"/>
    </source>
</evidence>
<dbReference type="GO" id="GO:0036064">
    <property type="term" value="C:ciliary basal body"/>
    <property type="evidence" value="ECO:0007669"/>
    <property type="project" value="TreeGrafter"/>
</dbReference>
<evidence type="ECO:0000256" key="7">
    <source>
        <dbReference type="ARBA" id="ARBA00023273"/>
    </source>
</evidence>
<dbReference type="Pfam" id="PF00400">
    <property type="entry name" value="WD40"/>
    <property type="match status" value="1"/>
</dbReference>
<keyword evidence="4" id="KW-0677">Repeat</keyword>
<evidence type="ECO:0000256" key="5">
    <source>
        <dbReference type="ARBA" id="ARBA00022803"/>
    </source>
</evidence>
<gene>
    <name evidence="9" type="ORF">DICVIV_12854</name>
</gene>
<accession>A0A0D8X9C4</accession>
<evidence type="ECO:0000313" key="10">
    <source>
        <dbReference type="Proteomes" id="UP000053766"/>
    </source>
</evidence>
<dbReference type="GO" id="GO:0005930">
    <property type="term" value="C:axoneme"/>
    <property type="evidence" value="ECO:0007669"/>
    <property type="project" value="TreeGrafter"/>
</dbReference>
<reference evidence="10" key="2">
    <citation type="journal article" date="2016" name="Sci. Rep.">
        <title>Dictyocaulus viviparus genome, variome and transcriptome elucidate lungworm biology and support future intervention.</title>
        <authorList>
            <person name="McNulty S.N."/>
            <person name="Strube C."/>
            <person name="Rosa B.A."/>
            <person name="Martin J.C."/>
            <person name="Tyagi R."/>
            <person name="Choi Y.J."/>
            <person name="Wang Q."/>
            <person name="Hallsworth Pepin K."/>
            <person name="Zhang X."/>
            <person name="Ozersky P."/>
            <person name="Wilson R.K."/>
            <person name="Sternberg P.W."/>
            <person name="Gasser R.B."/>
            <person name="Mitreva M."/>
        </authorList>
    </citation>
    <scope>NUCLEOTIDE SEQUENCE [LARGE SCALE GENOMIC DNA]</scope>
    <source>
        <strain evidence="10">HannoverDv2000</strain>
    </source>
</reference>
<evidence type="ECO:0000256" key="1">
    <source>
        <dbReference type="ARBA" id="ARBA00004138"/>
    </source>
</evidence>
<keyword evidence="2" id="KW-0217">Developmental protein</keyword>
<dbReference type="InterPro" id="IPR036322">
    <property type="entry name" value="WD40_repeat_dom_sf"/>
</dbReference>
<dbReference type="STRING" id="29172.A0A0D8X9C4"/>
<keyword evidence="5" id="KW-0802">TPR repeat</keyword>
<comment type="similarity">
    <text evidence="8">Belongs to the IFT172 family.</text>
</comment>
<name>A0A0D8X9C4_DICVI</name>
<dbReference type="AlphaFoldDB" id="A0A0D8X9C4"/>
<evidence type="ECO:0000256" key="3">
    <source>
        <dbReference type="ARBA" id="ARBA00022574"/>
    </source>
</evidence>
<proteinExistence type="inferred from homology"/>
<dbReference type="PANTHER" id="PTHR15722">
    <property type="entry name" value="IFT140/172-RELATED"/>
    <property type="match status" value="1"/>
</dbReference>
<evidence type="ECO:0000256" key="2">
    <source>
        <dbReference type="ARBA" id="ARBA00022473"/>
    </source>
</evidence>
<keyword evidence="10" id="KW-1185">Reference proteome</keyword>
<dbReference type="InterPro" id="IPR015943">
    <property type="entry name" value="WD40/YVTN_repeat-like_dom_sf"/>
</dbReference>
<dbReference type="PANTHER" id="PTHR15722:SF2">
    <property type="entry name" value="INTRAFLAGELLAR TRANSPORT PROTEIN 172 HOMOLOG"/>
    <property type="match status" value="1"/>
</dbReference>
<comment type="subcellular location">
    <subcellularLocation>
        <location evidence="1">Cell projection</location>
        <location evidence="1">Cilium</location>
    </subcellularLocation>
</comment>
<reference evidence="9 10" key="1">
    <citation type="submission" date="2013-11" db="EMBL/GenBank/DDBJ databases">
        <title>Draft genome of the bovine lungworm Dictyocaulus viviparus.</title>
        <authorList>
            <person name="Mitreva M."/>
        </authorList>
    </citation>
    <scope>NUCLEOTIDE SEQUENCE [LARGE SCALE GENOMIC DNA]</scope>
    <source>
        <strain evidence="9 10">HannoverDv2000</strain>
    </source>
</reference>
<keyword evidence="7" id="KW-0966">Cell projection</keyword>
<dbReference type="EMBL" id="KN716886">
    <property type="protein sequence ID" value="KJH41170.1"/>
    <property type="molecule type" value="Genomic_DNA"/>
</dbReference>
<evidence type="ECO:0000256" key="6">
    <source>
        <dbReference type="ARBA" id="ARBA00023069"/>
    </source>
</evidence>
<organism evidence="9 10">
    <name type="scientific">Dictyocaulus viviparus</name>
    <name type="common">Bovine lungworm</name>
    <dbReference type="NCBI Taxonomy" id="29172"/>
    <lineage>
        <taxon>Eukaryota</taxon>
        <taxon>Metazoa</taxon>
        <taxon>Ecdysozoa</taxon>
        <taxon>Nematoda</taxon>
        <taxon>Chromadorea</taxon>
        <taxon>Rhabditida</taxon>
        <taxon>Rhabditina</taxon>
        <taxon>Rhabditomorpha</taxon>
        <taxon>Strongyloidea</taxon>
        <taxon>Metastrongylidae</taxon>
        <taxon>Dictyocaulus</taxon>
    </lineage>
</organism>
<protein>
    <recommendedName>
        <fullName evidence="11">WD domain, G-beta repeat protein</fullName>
    </recommendedName>
</protein>
<dbReference type="InterPro" id="IPR001680">
    <property type="entry name" value="WD40_rpt"/>
</dbReference>
<dbReference type="GO" id="GO:0042073">
    <property type="term" value="P:intraciliary transport"/>
    <property type="evidence" value="ECO:0007669"/>
    <property type="project" value="TreeGrafter"/>
</dbReference>
<dbReference type="Proteomes" id="UP000053766">
    <property type="component" value="Unassembled WGS sequence"/>
</dbReference>
<keyword evidence="3" id="KW-0853">WD repeat</keyword>
<dbReference type="OrthoDB" id="2186662at2759"/>
<evidence type="ECO:0000313" key="9">
    <source>
        <dbReference type="EMBL" id="KJH41170.1"/>
    </source>
</evidence>
<dbReference type="GO" id="GO:0030992">
    <property type="term" value="C:intraciliary transport particle B"/>
    <property type="evidence" value="ECO:0007669"/>
    <property type="project" value="TreeGrafter"/>
</dbReference>